<dbReference type="CDD" id="cd11446">
    <property type="entry name" value="bHLH_AtILR3_like"/>
    <property type="match status" value="1"/>
</dbReference>
<feature type="compositionally biased region" description="Polar residues" evidence="7">
    <location>
        <begin position="281"/>
        <end position="292"/>
    </location>
</feature>
<feature type="region of interest" description="Disordered" evidence="7">
    <location>
        <begin position="267"/>
        <end position="314"/>
    </location>
</feature>
<keyword evidence="3" id="KW-0238">DNA-binding</keyword>
<dbReference type="InterPro" id="IPR044579">
    <property type="entry name" value="bHLH11/121"/>
</dbReference>
<feature type="compositionally biased region" description="Low complexity" evidence="7">
    <location>
        <begin position="293"/>
        <end position="308"/>
    </location>
</feature>
<dbReference type="OMA" id="RAMFPWG"/>
<reference evidence="10" key="1">
    <citation type="journal article" date="2015" name="Proc. Natl. Acad. Sci. U.S.A.">
        <title>Genome sequencing of adzuki bean (Vigna angularis) provides insight into high starch and low fat accumulation and domestication.</title>
        <authorList>
            <person name="Yang K."/>
            <person name="Tian Z."/>
            <person name="Chen C."/>
            <person name="Luo L."/>
            <person name="Zhao B."/>
            <person name="Wang Z."/>
            <person name="Yu L."/>
            <person name="Li Y."/>
            <person name="Sun Y."/>
            <person name="Li W."/>
            <person name="Chen Y."/>
            <person name="Li Y."/>
            <person name="Zhang Y."/>
            <person name="Ai D."/>
            <person name="Zhao J."/>
            <person name="Shang C."/>
            <person name="Ma Y."/>
            <person name="Wu B."/>
            <person name="Wang M."/>
            <person name="Gao L."/>
            <person name="Sun D."/>
            <person name="Zhang P."/>
            <person name="Guo F."/>
            <person name="Wang W."/>
            <person name="Li Y."/>
            <person name="Wang J."/>
            <person name="Varshney R.K."/>
            <person name="Wang J."/>
            <person name="Ling H.Q."/>
            <person name="Wan P."/>
        </authorList>
    </citation>
    <scope>NUCLEOTIDE SEQUENCE</scope>
    <source>
        <strain evidence="10">cv. Jingnong 6</strain>
    </source>
</reference>
<dbReference type="PANTHER" id="PTHR47001">
    <property type="entry name" value="TRANSCRIPTION FACTOR BHLH121"/>
    <property type="match status" value="1"/>
</dbReference>
<comment type="subcellular location">
    <subcellularLocation>
        <location evidence="1">Nucleus</location>
    </subcellularLocation>
</comment>
<gene>
    <name evidence="9" type="ORF">LR48_Vigan09g119900</name>
</gene>
<dbReference type="Gene3D" id="4.10.280.10">
    <property type="entry name" value="Helix-loop-helix DNA-binding domain"/>
    <property type="match status" value="1"/>
</dbReference>
<dbReference type="GO" id="GO:0046983">
    <property type="term" value="F:protein dimerization activity"/>
    <property type="evidence" value="ECO:0007669"/>
    <property type="project" value="InterPro"/>
</dbReference>
<dbReference type="GO" id="GO:0003700">
    <property type="term" value="F:DNA-binding transcription factor activity"/>
    <property type="evidence" value="ECO:0007669"/>
    <property type="project" value="InterPro"/>
</dbReference>
<accession>A0A0L9VBV3</accession>
<dbReference type="GO" id="GO:0006879">
    <property type="term" value="P:intracellular iron ion homeostasis"/>
    <property type="evidence" value="ECO:0007669"/>
    <property type="project" value="InterPro"/>
</dbReference>
<feature type="compositionally biased region" description="Basic and acidic residues" evidence="7">
    <location>
        <begin position="192"/>
        <end position="213"/>
    </location>
</feature>
<keyword evidence="5" id="KW-0539">Nucleus</keyword>
<evidence type="ECO:0000256" key="5">
    <source>
        <dbReference type="ARBA" id="ARBA00023242"/>
    </source>
</evidence>
<organism evidence="9 10">
    <name type="scientific">Phaseolus angularis</name>
    <name type="common">Azuki bean</name>
    <name type="synonym">Vigna angularis</name>
    <dbReference type="NCBI Taxonomy" id="3914"/>
    <lineage>
        <taxon>Eukaryota</taxon>
        <taxon>Viridiplantae</taxon>
        <taxon>Streptophyta</taxon>
        <taxon>Embryophyta</taxon>
        <taxon>Tracheophyta</taxon>
        <taxon>Spermatophyta</taxon>
        <taxon>Magnoliopsida</taxon>
        <taxon>eudicotyledons</taxon>
        <taxon>Gunneridae</taxon>
        <taxon>Pentapetalae</taxon>
        <taxon>rosids</taxon>
        <taxon>fabids</taxon>
        <taxon>Fabales</taxon>
        <taxon>Fabaceae</taxon>
        <taxon>Papilionoideae</taxon>
        <taxon>50 kb inversion clade</taxon>
        <taxon>NPAAA clade</taxon>
        <taxon>indigoferoid/millettioid clade</taxon>
        <taxon>Phaseoleae</taxon>
        <taxon>Vigna</taxon>
    </lineage>
</organism>
<dbReference type="AlphaFoldDB" id="A0A0L9VBV3"/>
<evidence type="ECO:0000313" key="9">
    <source>
        <dbReference type="EMBL" id="KOM52540.1"/>
    </source>
</evidence>
<evidence type="ECO:0000256" key="1">
    <source>
        <dbReference type="ARBA" id="ARBA00004123"/>
    </source>
</evidence>
<proteinExistence type="predicted"/>
<dbReference type="InterPro" id="IPR036638">
    <property type="entry name" value="HLH_DNA-bd_sf"/>
</dbReference>
<feature type="coiled-coil region" evidence="6">
    <location>
        <begin position="5"/>
        <end position="108"/>
    </location>
</feature>
<evidence type="ECO:0000256" key="2">
    <source>
        <dbReference type="ARBA" id="ARBA00023015"/>
    </source>
</evidence>
<evidence type="ECO:0000256" key="6">
    <source>
        <dbReference type="SAM" id="Coils"/>
    </source>
</evidence>
<sequence length="314" mass="34714">MDCSAARKTQKADREKLRRDRLNEQFVELGNVLDPDRPKNDKATILSDTIQLLKDLTSQVGKLKEEYATLNEESRELTQEKNDLREEKASLKSDIDNLNNQYQQQLRTIFPWTAMDHSVVMAPPSYPFPMPVAVPPGSIPMQPFPYFTNQHPAVISNPHSTFVPYLAPNTIVEQQSTQYVSPPLHPGCRSNVSEKPESKSKSSRESKAEKNEDSNDVTTDLQLKTPGSSADQLQIQSGRHCNSNAADSNLSSDSGFVCVHVLQDLSSGQRKSGKLSRRESSCCSEGNTLGRCSSSHSAQDSSSSSAVASRKDNE</sequence>
<dbReference type="GO" id="GO:0003677">
    <property type="term" value="F:DNA binding"/>
    <property type="evidence" value="ECO:0007669"/>
    <property type="project" value="UniProtKB-KW"/>
</dbReference>
<dbReference type="EMBL" id="CM003379">
    <property type="protein sequence ID" value="KOM52540.1"/>
    <property type="molecule type" value="Genomic_DNA"/>
</dbReference>
<dbReference type="STRING" id="3914.A0A0L9VBV3"/>
<protein>
    <recommendedName>
        <fullName evidence="8">BHLH domain-containing protein</fullName>
    </recommendedName>
</protein>
<feature type="region of interest" description="Disordered" evidence="7">
    <location>
        <begin position="179"/>
        <end position="233"/>
    </location>
</feature>
<dbReference type="InterPro" id="IPR057075">
    <property type="entry name" value="bHLH_IRO3"/>
</dbReference>
<dbReference type="Proteomes" id="UP000053144">
    <property type="component" value="Chromosome 9"/>
</dbReference>
<dbReference type="PANTHER" id="PTHR47001:SF3">
    <property type="entry name" value="TRANSCRIPTION FACTOR BHLH121"/>
    <property type="match status" value="1"/>
</dbReference>
<dbReference type="PROSITE" id="PS50888">
    <property type="entry name" value="BHLH"/>
    <property type="match status" value="1"/>
</dbReference>
<evidence type="ECO:0000256" key="3">
    <source>
        <dbReference type="ARBA" id="ARBA00023125"/>
    </source>
</evidence>
<keyword evidence="6" id="KW-0175">Coiled coil</keyword>
<dbReference type="SMART" id="SM00353">
    <property type="entry name" value="HLH"/>
    <property type="match status" value="1"/>
</dbReference>
<dbReference type="InterPro" id="IPR011598">
    <property type="entry name" value="bHLH_dom"/>
</dbReference>
<evidence type="ECO:0000259" key="8">
    <source>
        <dbReference type="PROSITE" id="PS50888"/>
    </source>
</evidence>
<dbReference type="GO" id="GO:0005634">
    <property type="term" value="C:nucleus"/>
    <property type="evidence" value="ECO:0007669"/>
    <property type="project" value="UniProtKB-SubCell"/>
</dbReference>
<keyword evidence="2" id="KW-0805">Transcription regulation</keyword>
<evidence type="ECO:0000256" key="4">
    <source>
        <dbReference type="ARBA" id="ARBA00023163"/>
    </source>
</evidence>
<evidence type="ECO:0000313" key="10">
    <source>
        <dbReference type="Proteomes" id="UP000053144"/>
    </source>
</evidence>
<dbReference type="SUPFAM" id="SSF47459">
    <property type="entry name" value="HLH, helix-loop-helix DNA-binding domain"/>
    <property type="match status" value="1"/>
</dbReference>
<name>A0A0L9VBV3_PHAAN</name>
<feature type="compositionally biased region" description="Polar residues" evidence="7">
    <location>
        <begin position="216"/>
        <end position="233"/>
    </location>
</feature>
<evidence type="ECO:0000256" key="7">
    <source>
        <dbReference type="SAM" id="MobiDB-lite"/>
    </source>
</evidence>
<dbReference type="Gramene" id="KOM52540">
    <property type="protein sequence ID" value="KOM52540"/>
    <property type="gene ID" value="LR48_Vigan09g119900"/>
</dbReference>
<keyword evidence="4" id="KW-0804">Transcription</keyword>
<feature type="domain" description="BHLH" evidence="8">
    <location>
        <begin position="6"/>
        <end position="56"/>
    </location>
</feature>
<dbReference type="Pfam" id="PF23177">
    <property type="entry name" value="bHLH_IRO3"/>
    <property type="match status" value="1"/>
</dbReference>